<sequence>MPVLKLSWTVLLLVLVSCLCTLHFAQMGGRSPKFIICNKRENHLLGLEREGVLDDDFQSGRQICLSHCSSNSVDFCCLWFCSAHPISLWRC</sequence>
<gene>
    <name evidence="2" type="ORF">SISSUDRAFT_1048515</name>
</gene>
<evidence type="ECO:0000256" key="1">
    <source>
        <dbReference type="SAM" id="SignalP"/>
    </source>
</evidence>
<proteinExistence type="predicted"/>
<keyword evidence="1" id="KW-0732">Signal</keyword>
<protein>
    <submittedName>
        <fullName evidence="2">Uncharacterized protein</fullName>
    </submittedName>
</protein>
<dbReference type="PROSITE" id="PS51257">
    <property type="entry name" value="PROKAR_LIPOPROTEIN"/>
    <property type="match status" value="1"/>
</dbReference>
<dbReference type="Proteomes" id="UP000076798">
    <property type="component" value="Unassembled WGS sequence"/>
</dbReference>
<name>A0A166CG03_9AGAM</name>
<accession>A0A166CG03</accession>
<evidence type="ECO:0000313" key="2">
    <source>
        <dbReference type="EMBL" id="KZT37417.1"/>
    </source>
</evidence>
<dbReference type="AlphaFoldDB" id="A0A166CG03"/>
<feature type="chain" id="PRO_5007871627" evidence="1">
    <location>
        <begin position="19"/>
        <end position="91"/>
    </location>
</feature>
<evidence type="ECO:0000313" key="3">
    <source>
        <dbReference type="Proteomes" id="UP000076798"/>
    </source>
</evidence>
<keyword evidence="3" id="KW-1185">Reference proteome</keyword>
<reference evidence="2 3" key="1">
    <citation type="journal article" date="2016" name="Mol. Biol. Evol.">
        <title>Comparative Genomics of Early-Diverging Mushroom-Forming Fungi Provides Insights into the Origins of Lignocellulose Decay Capabilities.</title>
        <authorList>
            <person name="Nagy L.G."/>
            <person name="Riley R."/>
            <person name="Tritt A."/>
            <person name="Adam C."/>
            <person name="Daum C."/>
            <person name="Floudas D."/>
            <person name="Sun H."/>
            <person name="Yadav J.S."/>
            <person name="Pangilinan J."/>
            <person name="Larsson K.H."/>
            <person name="Matsuura K."/>
            <person name="Barry K."/>
            <person name="Labutti K."/>
            <person name="Kuo R."/>
            <person name="Ohm R.A."/>
            <person name="Bhattacharya S.S."/>
            <person name="Shirouzu T."/>
            <person name="Yoshinaga Y."/>
            <person name="Martin F.M."/>
            <person name="Grigoriev I.V."/>
            <person name="Hibbett D.S."/>
        </authorList>
    </citation>
    <scope>NUCLEOTIDE SEQUENCE [LARGE SCALE GENOMIC DNA]</scope>
    <source>
        <strain evidence="2 3">HHB10207 ss-3</strain>
    </source>
</reference>
<organism evidence="2 3">
    <name type="scientific">Sistotremastrum suecicum HHB10207 ss-3</name>
    <dbReference type="NCBI Taxonomy" id="1314776"/>
    <lineage>
        <taxon>Eukaryota</taxon>
        <taxon>Fungi</taxon>
        <taxon>Dikarya</taxon>
        <taxon>Basidiomycota</taxon>
        <taxon>Agaricomycotina</taxon>
        <taxon>Agaricomycetes</taxon>
        <taxon>Sistotremastrales</taxon>
        <taxon>Sistotremastraceae</taxon>
        <taxon>Sistotremastrum</taxon>
    </lineage>
</organism>
<feature type="signal peptide" evidence="1">
    <location>
        <begin position="1"/>
        <end position="18"/>
    </location>
</feature>
<dbReference type="EMBL" id="KV428084">
    <property type="protein sequence ID" value="KZT37417.1"/>
    <property type="molecule type" value="Genomic_DNA"/>
</dbReference>